<evidence type="ECO:0008006" key="4">
    <source>
        <dbReference type="Google" id="ProtNLM"/>
    </source>
</evidence>
<organism evidence="2 3">
    <name type="scientific">Prosthecodimorpha hirschii</name>
    <dbReference type="NCBI Taxonomy" id="665126"/>
    <lineage>
        <taxon>Bacteria</taxon>
        <taxon>Pseudomonadati</taxon>
        <taxon>Pseudomonadota</taxon>
        <taxon>Alphaproteobacteria</taxon>
        <taxon>Hyphomicrobiales</taxon>
        <taxon>Ancalomicrobiaceae</taxon>
        <taxon>Prosthecodimorpha</taxon>
    </lineage>
</organism>
<dbReference type="AlphaFoldDB" id="A0A0P6VJ22"/>
<dbReference type="PANTHER" id="PTHR40940">
    <property type="entry name" value="PROTEIN BATD-RELATED"/>
    <property type="match status" value="1"/>
</dbReference>
<protein>
    <recommendedName>
        <fullName evidence="4">Protein BatD</fullName>
    </recommendedName>
</protein>
<dbReference type="InterPro" id="IPR025738">
    <property type="entry name" value="BatD"/>
</dbReference>
<evidence type="ECO:0000313" key="2">
    <source>
        <dbReference type="EMBL" id="KPL52245.1"/>
    </source>
</evidence>
<dbReference type="EMBL" id="LJYW01000001">
    <property type="protein sequence ID" value="KPL52245.1"/>
    <property type="molecule type" value="Genomic_DNA"/>
</dbReference>
<keyword evidence="1" id="KW-0812">Transmembrane</keyword>
<gene>
    <name evidence="2" type="ORF">ABB55_08370</name>
</gene>
<keyword evidence="3" id="KW-1185">Reference proteome</keyword>
<dbReference type="Proteomes" id="UP000048984">
    <property type="component" value="Unassembled WGS sequence"/>
</dbReference>
<sequence length="423" mass="45564">MIPGRTSVLQACRLAVAAGLALVLVCAFATFPIRAETADFVLPDDARLTVTIDAAAPEPYAREMILVRIRGLYTVQMTLETLDQPDLTDFAWMQLGRDRWTSTTAEGRPARSFERVMALFPKRAGVLTVPSFRHHLTLLAPDGSRVPHDVVSAPVAVTVQVPPSGGWWLPARALQLTDRFDRDPTALPPGETARRTVTIEAEGISADQLPPIPSLRAPGVIAFPEPETRTTRLTREGPVATVVWHWTLRSMTGEPATVPEVAIRWFDTRTRKTEAAVMAAATVAAPGRFGAAVAGTGERLAAIRAVAVPGGLAAGLALGLGLLLAGRRLDAAGLRRALSRLTPDPDRRTMRRAVRAGDAAAFRAAALRWAGRNGCVEDDQVATALAGLGVAVFGRPAQAEAPGDLRRRLHAIDRLMVRRRRRM</sequence>
<reference evidence="2 3" key="1">
    <citation type="submission" date="2015-09" db="EMBL/GenBank/DDBJ databases">
        <authorList>
            <person name="Jackson K.R."/>
            <person name="Lunt B.L."/>
            <person name="Fisher J.N.B."/>
            <person name="Gardner A.V."/>
            <person name="Bailey M.E."/>
            <person name="Deus L.M."/>
            <person name="Earl A.S."/>
            <person name="Gibby P.D."/>
            <person name="Hartmann K.A."/>
            <person name="Liu J.E."/>
            <person name="Manci A.M."/>
            <person name="Nielsen D.A."/>
            <person name="Solomon M.B."/>
            <person name="Breakwell D.P."/>
            <person name="Burnett S.H."/>
            <person name="Grose J.H."/>
        </authorList>
    </citation>
    <scope>NUCLEOTIDE SEQUENCE [LARGE SCALE GENOMIC DNA]</scope>
    <source>
        <strain evidence="2 3">16</strain>
    </source>
</reference>
<keyword evidence="1" id="KW-1133">Transmembrane helix</keyword>
<evidence type="ECO:0000313" key="3">
    <source>
        <dbReference type="Proteomes" id="UP000048984"/>
    </source>
</evidence>
<feature type="transmembrane region" description="Helical" evidence="1">
    <location>
        <begin position="306"/>
        <end position="326"/>
    </location>
</feature>
<dbReference type="RefSeq" id="WP_054358408.1">
    <property type="nucleotide sequence ID" value="NZ_LJYW01000001.1"/>
</dbReference>
<proteinExistence type="predicted"/>
<name>A0A0P6VJ22_9HYPH</name>
<evidence type="ECO:0000256" key="1">
    <source>
        <dbReference type="SAM" id="Phobius"/>
    </source>
</evidence>
<keyword evidence="1" id="KW-0472">Membrane</keyword>
<accession>A0A0P6VJ22</accession>
<dbReference type="STRING" id="665126.ABB55_08370"/>
<reference evidence="2 3" key="2">
    <citation type="submission" date="2015-10" db="EMBL/GenBank/DDBJ databases">
        <title>Draft Genome Sequence of Prosthecomicrobium hirschii ATCC 27832.</title>
        <authorList>
            <person name="Daniel J."/>
            <person name="Givan S.A."/>
            <person name="Brun Y.V."/>
            <person name="Brown P.J."/>
        </authorList>
    </citation>
    <scope>NUCLEOTIDE SEQUENCE [LARGE SCALE GENOMIC DNA]</scope>
    <source>
        <strain evidence="2 3">16</strain>
    </source>
</reference>
<dbReference type="PANTHER" id="PTHR40940:SF1">
    <property type="entry name" value="PROTEIN BATD"/>
    <property type="match status" value="1"/>
</dbReference>
<comment type="caution">
    <text evidence="2">The sequence shown here is derived from an EMBL/GenBank/DDBJ whole genome shotgun (WGS) entry which is preliminary data.</text>
</comment>